<dbReference type="Proteomes" id="UP001255601">
    <property type="component" value="Unassembled WGS sequence"/>
</dbReference>
<dbReference type="EMBL" id="JAVIZC010000003">
    <property type="protein sequence ID" value="MDR6102974.1"/>
    <property type="molecule type" value="Genomic_DNA"/>
</dbReference>
<dbReference type="RefSeq" id="WP_309771521.1">
    <property type="nucleotide sequence ID" value="NZ_JAVIZC010000003.1"/>
</dbReference>
<comment type="caution">
    <text evidence="1">The sequence shown here is derived from an EMBL/GenBank/DDBJ whole genome shotgun (WGS) entry which is preliminary data.</text>
</comment>
<dbReference type="InterPro" id="IPR032710">
    <property type="entry name" value="NTF2-like_dom_sf"/>
</dbReference>
<evidence type="ECO:0000313" key="1">
    <source>
        <dbReference type="EMBL" id="MDR6102974.1"/>
    </source>
</evidence>
<organism evidence="1 2">
    <name type="scientific">Agrobacterium larrymoorei</name>
    <dbReference type="NCBI Taxonomy" id="160699"/>
    <lineage>
        <taxon>Bacteria</taxon>
        <taxon>Pseudomonadati</taxon>
        <taxon>Pseudomonadota</taxon>
        <taxon>Alphaproteobacteria</taxon>
        <taxon>Hyphomicrobiales</taxon>
        <taxon>Rhizobiaceae</taxon>
        <taxon>Rhizobium/Agrobacterium group</taxon>
        <taxon>Agrobacterium</taxon>
    </lineage>
</organism>
<dbReference type="AlphaFoldDB" id="A0AAJ2BCF9"/>
<proteinExistence type="predicted"/>
<dbReference type="Gene3D" id="3.10.450.50">
    <property type="match status" value="1"/>
</dbReference>
<protein>
    <submittedName>
        <fullName evidence="1">Ester cyclase</fullName>
    </submittedName>
</protein>
<sequence length="128" mass="14440">MTRLADHYRAYIACLNDQRWNDLGTFVAAGVKHNGRSFGLDGYRKMLIDDFEAIPDLCFKIGILACDPPFIAARLEFDCSPKSMFLGLPVNSRRVSFAENVFYAFHDMQIVSVWSVIDKTAIEAQLGL</sequence>
<dbReference type="GO" id="GO:0030638">
    <property type="term" value="P:polyketide metabolic process"/>
    <property type="evidence" value="ECO:0007669"/>
    <property type="project" value="InterPro"/>
</dbReference>
<gene>
    <name evidence="1" type="ORF">QE369_003171</name>
</gene>
<dbReference type="InterPro" id="IPR009959">
    <property type="entry name" value="Cyclase_SnoaL-like"/>
</dbReference>
<dbReference type="SUPFAM" id="SSF54427">
    <property type="entry name" value="NTF2-like"/>
    <property type="match status" value="1"/>
</dbReference>
<evidence type="ECO:0000313" key="2">
    <source>
        <dbReference type="Proteomes" id="UP001255601"/>
    </source>
</evidence>
<dbReference type="Pfam" id="PF07366">
    <property type="entry name" value="SnoaL"/>
    <property type="match status" value="1"/>
</dbReference>
<name>A0AAJ2BCF9_9HYPH</name>
<reference evidence="1" key="1">
    <citation type="submission" date="2023-08" db="EMBL/GenBank/DDBJ databases">
        <title>Functional and genomic diversity of the sorghum phyllosphere microbiome.</title>
        <authorList>
            <person name="Shade A."/>
        </authorList>
    </citation>
    <scope>NUCLEOTIDE SEQUENCE</scope>
    <source>
        <strain evidence="1">SORGH_AS_0974</strain>
    </source>
</reference>
<accession>A0AAJ2BCF9</accession>